<feature type="binding site" evidence="7">
    <location>
        <position position="54"/>
    </location>
    <ligand>
        <name>carbamoyl phosphate</name>
        <dbReference type="ChEBI" id="CHEBI:58228"/>
    </ligand>
</feature>
<organism evidence="10">
    <name type="scientific">Desulfomonile tiedjei</name>
    <dbReference type="NCBI Taxonomy" id="2358"/>
    <lineage>
        <taxon>Bacteria</taxon>
        <taxon>Pseudomonadati</taxon>
        <taxon>Thermodesulfobacteriota</taxon>
        <taxon>Desulfomonilia</taxon>
        <taxon>Desulfomonilales</taxon>
        <taxon>Desulfomonilaceae</taxon>
        <taxon>Desulfomonile</taxon>
    </lineage>
</organism>
<dbReference type="InterPro" id="IPR002082">
    <property type="entry name" value="Asp_carbamoyltransf"/>
</dbReference>
<dbReference type="GO" id="GO:0005829">
    <property type="term" value="C:cytosol"/>
    <property type="evidence" value="ECO:0007669"/>
    <property type="project" value="TreeGrafter"/>
</dbReference>
<feature type="binding site" evidence="7">
    <location>
        <position position="83"/>
    </location>
    <ligand>
        <name>L-aspartate</name>
        <dbReference type="ChEBI" id="CHEBI:29991"/>
    </ligand>
</feature>
<dbReference type="Pfam" id="PF00185">
    <property type="entry name" value="OTCace"/>
    <property type="match status" value="1"/>
</dbReference>
<dbReference type="NCBIfam" id="TIGR00670">
    <property type="entry name" value="asp_carb_tr"/>
    <property type="match status" value="1"/>
</dbReference>
<proteinExistence type="inferred from homology"/>
<feature type="binding site" evidence="7">
    <location>
        <position position="166"/>
    </location>
    <ligand>
        <name>L-aspartate</name>
        <dbReference type="ChEBI" id="CHEBI:29991"/>
    </ligand>
</feature>
<comment type="catalytic activity">
    <reaction evidence="6 7">
        <text>carbamoyl phosphate + L-aspartate = N-carbamoyl-L-aspartate + phosphate + H(+)</text>
        <dbReference type="Rhea" id="RHEA:20013"/>
        <dbReference type="ChEBI" id="CHEBI:15378"/>
        <dbReference type="ChEBI" id="CHEBI:29991"/>
        <dbReference type="ChEBI" id="CHEBI:32814"/>
        <dbReference type="ChEBI" id="CHEBI:43474"/>
        <dbReference type="ChEBI" id="CHEBI:58228"/>
        <dbReference type="EC" id="2.1.3.2"/>
    </reaction>
</comment>
<evidence type="ECO:0000313" key="10">
    <source>
        <dbReference type="EMBL" id="HGH62004.1"/>
    </source>
</evidence>
<evidence type="ECO:0000256" key="5">
    <source>
        <dbReference type="ARBA" id="ARBA00043884"/>
    </source>
</evidence>
<evidence type="ECO:0000256" key="7">
    <source>
        <dbReference type="HAMAP-Rule" id="MF_00001"/>
    </source>
</evidence>
<accession>A0A7C4ATI6</accession>
<comment type="caution">
    <text evidence="10">The sequence shown here is derived from an EMBL/GenBank/DDBJ whole genome shotgun (WGS) entry which is preliminary data.</text>
</comment>
<feature type="binding site" evidence="7">
    <location>
        <position position="136"/>
    </location>
    <ligand>
        <name>carbamoyl phosphate</name>
        <dbReference type="ChEBI" id="CHEBI:58228"/>
    </ligand>
</feature>
<evidence type="ECO:0000259" key="9">
    <source>
        <dbReference type="Pfam" id="PF02729"/>
    </source>
</evidence>
<feature type="binding site" evidence="7">
    <location>
        <position position="55"/>
    </location>
    <ligand>
        <name>carbamoyl phosphate</name>
        <dbReference type="ChEBI" id="CHEBI:58228"/>
    </ligand>
</feature>
<dbReference type="InterPro" id="IPR006130">
    <property type="entry name" value="Asp/Orn_carbamoylTrfase"/>
</dbReference>
<dbReference type="GO" id="GO:0044205">
    <property type="term" value="P:'de novo' UMP biosynthetic process"/>
    <property type="evidence" value="ECO:0007669"/>
    <property type="project" value="UniProtKB-UniRule"/>
</dbReference>
<dbReference type="SUPFAM" id="SSF53671">
    <property type="entry name" value="Aspartate/ornithine carbamoyltransferase"/>
    <property type="match status" value="1"/>
</dbReference>
<dbReference type="GO" id="GO:0016597">
    <property type="term" value="F:amino acid binding"/>
    <property type="evidence" value="ECO:0007669"/>
    <property type="project" value="InterPro"/>
</dbReference>
<dbReference type="FunFam" id="3.40.50.1370:FF:000002">
    <property type="entry name" value="Aspartate carbamoyltransferase 2"/>
    <property type="match status" value="1"/>
</dbReference>
<feature type="binding site" evidence="7">
    <location>
        <position position="272"/>
    </location>
    <ligand>
        <name>carbamoyl phosphate</name>
        <dbReference type="ChEBI" id="CHEBI:58228"/>
    </ligand>
</feature>
<feature type="binding site" evidence="7">
    <location>
        <position position="271"/>
    </location>
    <ligand>
        <name>carbamoyl phosphate</name>
        <dbReference type="ChEBI" id="CHEBI:58228"/>
    </ligand>
</feature>
<dbReference type="PANTHER" id="PTHR45753">
    <property type="entry name" value="ORNITHINE CARBAMOYLTRANSFERASE, MITOCHONDRIAL"/>
    <property type="match status" value="1"/>
</dbReference>
<dbReference type="PRINTS" id="PR00100">
    <property type="entry name" value="AOTCASE"/>
</dbReference>
<dbReference type="InterPro" id="IPR006132">
    <property type="entry name" value="Asp/Orn_carbamoyltranf_P-bd"/>
</dbReference>
<dbReference type="UniPathway" id="UPA00070">
    <property type="reaction ID" value="UER00116"/>
</dbReference>
<dbReference type="PROSITE" id="PS00097">
    <property type="entry name" value="CARBAMOYLTRANSFERASE"/>
    <property type="match status" value="1"/>
</dbReference>
<dbReference type="GO" id="GO:0006520">
    <property type="term" value="P:amino acid metabolic process"/>
    <property type="evidence" value="ECO:0007669"/>
    <property type="project" value="InterPro"/>
</dbReference>
<feature type="domain" description="Aspartate/ornithine carbamoyltransferase Asp/Orn-binding" evidence="8">
    <location>
        <begin position="152"/>
        <end position="306"/>
    </location>
</feature>
<dbReference type="EMBL" id="DTGT01000392">
    <property type="protein sequence ID" value="HGH62004.1"/>
    <property type="molecule type" value="Genomic_DNA"/>
</dbReference>
<dbReference type="PRINTS" id="PR00101">
    <property type="entry name" value="ATCASE"/>
</dbReference>
<evidence type="ECO:0000256" key="3">
    <source>
        <dbReference type="ARBA" id="ARBA00022679"/>
    </source>
</evidence>
<comment type="subunit">
    <text evidence="7">Heterododecamer (2C3:3R2) of six catalytic PyrB chains organized as two trimers (C3), and six regulatory PyrI chains organized as three dimers (R2).</text>
</comment>
<evidence type="ECO:0000256" key="2">
    <source>
        <dbReference type="ARBA" id="ARBA00008896"/>
    </source>
</evidence>
<dbReference type="Gene3D" id="3.40.50.1370">
    <property type="entry name" value="Aspartate/ornithine carbamoyltransferase"/>
    <property type="match status" value="2"/>
</dbReference>
<dbReference type="Pfam" id="PF02729">
    <property type="entry name" value="OTCace_N"/>
    <property type="match status" value="1"/>
</dbReference>
<dbReference type="EC" id="2.1.3.2" evidence="7"/>
<dbReference type="GO" id="GO:0004070">
    <property type="term" value="F:aspartate carbamoyltransferase activity"/>
    <property type="evidence" value="ECO:0007669"/>
    <property type="project" value="UniProtKB-UniRule"/>
</dbReference>
<dbReference type="GO" id="GO:0006207">
    <property type="term" value="P:'de novo' pyrimidine nucleobase biosynthetic process"/>
    <property type="evidence" value="ECO:0007669"/>
    <property type="project" value="InterPro"/>
</dbReference>
<comment type="pathway">
    <text evidence="1 7">Pyrimidine metabolism; UMP biosynthesis via de novo pathway; (S)-dihydroorotate from bicarbonate: step 2/3.</text>
</comment>
<feature type="domain" description="Aspartate/ornithine carbamoyltransferase carbamoyl-P binding" evidence="9">
    <location>
        <begin position="6"/>
        <end position="146"/>
    </location>
</feature>
<evidence type="ECO:0000259" key="8">
    <source>
        <dbReference type="Pfam" id="PF00185"/>
    </source>
</evidence>
<sequence>MDFEGRDLISMNDLSREEIDGILAKVPEVKNHPHKRELCKNKVCALLFFEPSTRTRTSFEVAMRNLGGVVGGFYDASITSVVKEESLWDTVKMHDGYGFDVMVIRHPLKGAARLAADAAQSPVINAGDGPNQHPTQTLLDLYSIQETQGRIDGLTVAMVGDLANGRTVHSLTEALLKYRSCRLIFVSPRDLIMPRFIIDKCKKAAPATGVSITEGSRIEDYIAEVDILYMTRIQKERLKERTAAEKFRSIYRLEASMLRDAKPTMKVMHPLPRVTEIAQDVDATSHAYYFQQARNGLFVRETLLALILGAVK</sequence>
<comment type="function">
    <text evidence="5 7">Catalyzes the condensation of carbamoyl phosphate and aspartate to form carbamoyl aspartate and inorganic phosphate, the committed step in the de novo pyrimidine nucleotide biosynthesis pathway.</text>
</comment>
<keyword evidence="4 7" id="KW-0665">Pyrimidine biosynthesis</keyword>
<evidence type="ECO:0000256" key="1">
    <source>
        <dbReference type="ARBA" id="ARBA00004852"/>
    </source>
</evidence>
<comment type="similarity">
    <text evidence="2 7">Belongs to the aspartate/ornithine carbamoyltransferase superfamily. ATCase family.</text>
</comment>
<evidence type="ECO:0000256" key="6">
    <source>
        <dbReference type="ARBA" id="ARBA00048859"/>
    </source>
</evidence>
<feature type="binding site" evidence="7">
    <location>
        <position position="133"/>
    </location>
    <ligand>
        <name>carbamoyl phosphate</name>
        <dbReference type="ChEBI" id="CHEBI:58228"/>
    </ligand>
</feature>
<dbReference type="PANTHER" id="PTHR45753:SF6">
    <property type="entry name" value="ASPARTATE CARBAMOYLTRANSFERASE"/>
    <property type="match status" value="1"/>
</dbReference>
<gene>
    <name evidence="7 10" type="primary">pyrB</name>
    <name evidence="10" type="ORF">ENV54_11990</name>
</gene>
<dbReference type="AlphaFoldDB" id="A0A7C4ATI6"/>
<name>A0A7C4ATI6_9BACT</name>
<feature type="binding site" evidence="7">
    <location>
        <position position="105"/>
    </location>
    <ligand>
        <name>carbamoyl phosphate</name>
        <dbReference type="ChEBI" id="CHEBI:58228"/>
    </ligand>
</feature>
<reference evidence="10" key="1">
    <citation type="journal article" date="2020" name="mSystems">
        <title>Genome- and Community-Level Interaction Insights into Carbon Utilization and Element Cycling Functions of Hydrothermarchaeota in Hydrothermal Sediment.</title>
        <authorList>
            <person name="Zhou Z."/>
            <person name="Liu Y."/>
            <person name="Xu W."/>
            <person name="Pan J."/>
            <person name="Luo Z.H."/>
            <person name="Li M."/>
        </authorList>
    </citation>
    <scope>NUCLEOTIDE SEQUENCE [LARGE SCALE GENOMIC DNA]</scope>
    <source>
        <strain evidence="10">SpSt-769</strain>
    </source>
</reference>
<keyword evidence="3 7" id="KW-0808">Transferase</keyword>
<protein>
    <recommendedName>
        <fullName evidence="7">Aspartate carbamoyltransferase</fullName>
        <ecNumber evidence="7">2.1.3.2</ecNumber>
    </recommendedName>
    <alternativeName>
        <fullName evidence="7">Aspartate transcarbamylase</fullName>
        <shortName evidence="7">ATCase</shortName>
    </alternativeName>
</protein>
<dbReference type="HAMAP" id="MF_00001">
    <property type="entry name" value="Asp_carb_tr"/>
    <property type="match status" value="1"/>
</dbReference>
<evidence type="ECO:0000256" key="4">
    <source>
        <dbReference type="ARBA" id="ARBA00022975"/>
    </source>
</evidence>
<feature type="binding site" evidence="7">
    <location>
        <position position="232"/>
    </location>
    <ligand>
        <name>L-aspartate</name>
        <dbReference type="ChEBI" id="CHEBI:29991"/>
    </ligand>
</feature>
<dbReference type="NCBIfam" id="NF002032">
    <property type="entry name" value="PRK00856.1"/>
    <property type="match status" value="1"/>
</dbReference>
<dbReference type="InterPro" id="IPR006131">
    <property type="entry name" value="Asp_carbamoyltransf_Asp/Orn-bd"/>
</dbReference>
<dbReference type="InterPro" id="IPR036901">
    <property type="entry name" value="Asp/Orn_carbamoylTrfase_sf"/>
</dbReference>